<dbReference type="Gene3D" id="1.10.150.20">
    <property type="entry name" value="5' to 3' exonuclease, C-terminal subdomain"/>
    <property type="match status" value="1"/>
</dbReference>
<dbReference type="InterPro" id="IPR014001">
    <property type="entry name" value="Helicase_ATP-bd"/>
</dbReference>
<evidence type="ECO:0000256" key="7">
    <source>
        <dbReference type="ARBA" id="ARBA00022840"/>
    </source>
</evidence>
<dbReference type="GO" id="GO:0003677">
    <property type="term" value="F:DNA binding"/>
    <property type="evidence" value="ECO:0007669"/>
    <property type="project" value="UniProtKB-KW"/>
</dbReference>
<evidence type="ECO:0000256" key="13">
    <source>
        <dbReference type="ARBA" id="ARBA00034808"/>
    </source>
</evidence>
<feature type="domain" description="Helicase ATP-binding" evidence="16">
    <location>
        <begin position="293"/>
        <end position="466"/>
    </location>
</feature>
<dbReference type="Pfam" id="PF17191">
    <property type="entry name" value="RecG_wedge"/>
    <property type="match status" value="1"/>
</dbReference>
<accession>A0A2M7UYW4</accession>
<dbReference type="Pfam" id="PF00270">
    <property type="entry name" value="DEAD"/>
    <property type="match status" value="1"/>
</dbReference>
<dbReference type="NCBIfam" id="NF008168">
    <property type="entry name" value="PRK10917.2-2"/>
    <property type="match status" value="1"/>
</dbReference>
<dbReference type="Gene3D" id="3.40.50.300">
    <property type="entry name" value="P-loop containing nucleotide triphosphate hydrolases"/>
    <property type="match status" value="2"/>
</dbReference>
<dbReference type="InterPro" id="IPR004609">
    <property type="entry name" value="ATP-dep_DNA_helicase_RecG"/>
</dbReference>
<feature type="domain" description="Helicase C-terminal" evidence="17">
    <location>
        <begin position="485"/>
        <end position="656"/>
    </location>
</feature>
<dbReference type="NCBIfam" id="TIGR00643">
    <property type="entry name" value="recG"/>
    <property type="match status" value="1"/>
</dbReference>
<dbReference type="GO" id="GO:0043138">
    <property type="term" value="F:3'-5' DNA helicase activity"/>
    <property type="evidence" value="ECO:0007669"/>
    <property type="project" value="UniProtKB-EC"/>
</dbReference>
<evidence type="ECO:0000256" key="14">
    <source>
        <dbReference type="ARBA" id="ARBA00048988"/>
    </source>
</evidence>
<dbReference type="InterPro" id="IPR047112">
    <property type="entry name" value="RecG/Mfd"/>
</dbReference>
<dbReference type="SUPFAM" id="SSF52540">
    <property type="entry name" value="P-loop containing nucleoside triphosphate hydrolases"/>
    <property type="match status" value="2"/>
</dbReference>
<dbReference type="SUPFAM" id="SSF50249">
    <property type="entry name" value="Nucleic acid-binding proteins"/>
    <property type="match status" value="1"/>
</dbReference>
<keyword evidence="9 15" id="KW-0233">DNA recombination</keyword>
<comment type="function">
    <text evidence="15">Plays a critical role in recombination and DNA repair. Helps process Holliday junction intermediates to mature products by catalyzing branch migration. Has replication fork regression activity, unwinds stalled or blocked replication forks to make a HJ that can be resolved. Has a DNA unwinding activity characteristic of a DNA helicase with 3'-5' polarity.</text>
</comment>
<protein>
    <recommendedName>
        <fullName evidence="2 15">ATP-dependent DNA helicase RecG</fullName>
        <ecNumber evidence="13 15">5.6.2.4</ecNumber>
    </recommendedName>
</protein>
<comment type="catalytic activity">
    <reaction evidence="14 15">
        <text>ATP + H2O = ADP + phosphate + H(+)</text>
        <dbReference type="Rhea" id="RHEA:13065"/>
        <dbReference type="ChEBI" id="CHEBI:15377"/>
        <dbReference type="ChEBI" id="CHEBI:15378"/>
        <dbReference type="ChEBI" id="CHEBI:30616"/>
        <dbReference type="ChEBI" id="CHEBI:43474"/>
        <dbReference type="ChEBI" id="CHEBI:456216"/>
        <dbReference type="EC" id="5.6.2.4"/>
    </reaction>
</comment>
<dbReference type="EC" id="5.6.2.4" evidence="13 15"/>
<gene>
    <name evidence="18" type="ORF">COX90_01330</name>
</gene>
<evidence type="ECO:0000256" key="11">
    <source>
        <dbReference type="ARBA" id="ARBA00023235"/>
    </source>
</evidence>
<keyword evidence="10 15" id="KW-0234">DNA repair</keyword>
<name>A0A2M7UYW4_9BACT</name>
<keyword evidence="5 15" id="KW-0378">Hydrolase</keyword>
<dbReference type="PANTHER" id="PTHR47964">
    <property type="entry name" value="ATP-DEPENDENT DNA HELICASE HOMOLOG RECG, CHLOROPLASTIC"/>
    <property type="match status" value="1"/>
</dbReference>
<comment type="catalytic activity">
    <reaction evidence="12 15">
        <text>Couples ATP hydrolysis with the unwinding of duplex DNA by translocating in the 3'-5' direction.</text>
        <dbReference type="EC" id="5.6.2.4"/>
    </reaction>
</comment>
<dbReference type="Proteomes" id="UP000230760">
    <property type="component" value="Unassembled WGS sequence"/>
</dbReference>
<reference evidence="19" key="1">
    <citation type="submission" date="2017-09" db="EMBL/GenBank/DDBJ databases">
        <title>Depth-based differentiation of microbial function through sediment-hosted aquifers and enrichment of novel symbionts in the deep terrestrial subsurface.</title>
        <authorList>
            <person name="Probst A.J."/>
            <person name="Ladd B."/>
            <person name="Jarett J.K."/>
            <person name="Geller-Mcgrath D.E."/>
            <person name="Sieber C.M.K."/>
            <person name="Emerson J.B."/>
            <person name="Anantharaman K."/>
            <person name="Thomas B.C."/>
            <person name="Malmstrom R."/>
            <person name="Stieglmeier M."/>
            <person name="Klingl A."/>
            <person name="Woyke T."/>
            <person name="Ryan C.M."/>
            <person name="Banfield J.F."/>
        </authorList>
    </citation>
    <scope>NUCLEOTIDE SEQUENCE [LARGE SCALE GENOMIC DNA]</scope>
</reference>
<dbReference type="InterPro" id="IPR027417">
    <property type="entry name" value="P-loop_NTPase"/>
</dbReference>
<evidence type="ECO:0000256" key="5">
    <source>
        <dbReference type="ARBA" id="ARBA00022801"/>
    </source>
</evidence>
<dbReference type="EMBL" id="PFPB01000027">
    <property type="protein sequence ID" value="PIZ89055.1"/>
    <property type="molecule type" value="Genomic_DNA"/>
</dbReference>
<dbReference type="GO" id="GO:0006281">
    <property type="term" value="P:DNA repair"/>
    <property type="evidence" value="ECO:0007669"/>
    <property type="project" value="UniProtKB-UniRule"/>
</dbReference>
<comment type="similarity">
    <text evidence="1 15">Belongs to the helicase family. RecG subfamily.</text>
</comment>
<evidence type="ECO:0000256" key="2">
    <source>
        <dbReference type="ARBA" id="ARBA00017846"/>
    </source>
</evidence>
<evidence type="ECO:0000256" key="10">
    <source>
        <dbReference type="ARBA" id="ARBA00023204"/>
    </source>
</evidence>
<dbReference type="AlphaFoldDB" id="A0A2M7UYW4"/>
<dbReference type="InterPro" id="IPR033454">
    <property type="entry name" value="RecG_wedge"/>
</dbReference>
<dbReference type="GO" id="GO:0006310">
    <property type="term" value="P:DNA recombination"/>
    <property type="evidence" value="ECO:0007669"/>
    <property type="project" value="UniProtKB-UniRule"/>
</dbReference>
<dbReference type="InterPro" id="IPR011545">
    <property type="entry name" value="DEAD/DEAH_box_helicase_dom"/>
</dbReference>
<comment type="caution">
    <text evidence="18">The sequence shown here is derived from an EMBL/GenBank/DDBJ whole genome shotgun (WGS) entry which is preliminary data.</text>
</comment>
<dbReference type="CDD" id="cd17992">
    <property type="entry name" value="DEXHc_RecG"/>
    <property type="match status" value="1"/>
</dbReference>
<evidence type="ECO:0000259" key="16">
    <source>
        <dbReference type="PROSITE" id="PS51192"/>
    </source>
</evidence>
<keyword evidence="4 15" id="KW-0227">DNA damage</keyword>
<evidence type="ECO:0000313" key="18">
    <source>
        <dbReference type="EMBL" id="PIZ89055.1"/>
    </source>
</evidence>
<evidence type="ECO:0000256" key="4">
    <source>
        <dbReference type="ARBA" id="ARBA00022763"/>
    </source>
</evidence>
<evidence type="ECO:0000313" key="19">
    <source>
        <dbReference type="Proteomes" id="UP000230760"/>
    </source>
</evidence>
<evidence type="ECO:0000256" key="3">
    <source>
        <dbReference type="ARBA" id="ARBA00022741"/>
    </source>
</evidence>
<keyword evidence="7 15" id="KW-0067">ATP-binding</keyword>
<dbReference type="SMART" id="SM00490">
    <property type="entry name" value="HELICc"/>
    <property type="match status" value="1"/>
</dbReference>
<dbReference type="InterPro" id="IPR012340">
    <property type="entry name" value="NA-bd_OB-fold"/>
</dbReference>
<dbReference type="PROSITE" id="PS51194">
    <property type="entry name" value="HELICASE_CTER"/>
    <property type="match status" value="1"/>
</dbReference>
<evidence type="ECO:0000256" key="12">
    <source>
        <dbReference type="ARBA" id="ARBA00034617"/>
    </source>
</evidence>
<keyword evidence="6 15" id="KW-0347">Helicase</keyword>
<dbReference type="Gene3D" id="2.40.50.140">
    <property type="entry name" value="Nucleic acid-binding proteins"/>
    <property type="match status" value="1"/>
</dbReference>
<evidence type="ECO:0000259" key="17">
    <source>
        <dbReference type="PROSITE" id="PS51194"/>
    </source>
</evidence>
<proteinExistence type="inferred from homology"/>
<dbReference type="CDD" id="cd04488">
    <property type="entry name" value="RecG_wedge_OBF"/>
    <property type="match status" value="1"/>
</dbReference>
<dbReference type="PROSITE" id="PS51192">
    <property type="entry name" value="HELICASE_ATP_BIND_1"/>
    <property type="match status" value="1"/>
</dbReference>
<evidence type="ECO:0000256" key="9">
    <source>
        <dbReference type="ARBA" id="ARBA00023172"/>
    </source>
</evidence>
<dbReference type="SMART" id="SM00487">
    <property type="entry name" value="DEXDc"/>
    <property type="match status" value="1"/>
</dbReference>
<evidence type="ECO:0000256" key="1">
    <source>
        <dbReference type="ARBA" id="ARBA00007504"/>
    </source>
</evidence>
<evidence type="ECO:0000256" key="15">
    <source>
        <dbReference type="RuleBase" id="RU363016"/>
    </source>
</evidence>
<dbReference type="PANTHER" id="PTHR47964:SF1">
    <property type="entry name" value="ATP-DEPENDENT DNA HELICASE HOMOLOG RECG, CHLOROPLASTIC"/>
    <property type="match status" value="1"/>
</dbReference>
<evidence type="ECO:0000256" key="6">
    <source>
        <dbReference type="ARBA" id="ARBA00022806"/>
    </source>
</evidence>
<keyword evidence="11" id="KW-0413">Isomerase</keyword>
<sequence>MQLSTPIERLTGVGPVFLKKLHKIGIKTIRDLLYHFPHRYEDFSNLASIKDAKLGENVCIKGKVLEIKNTRTWKRKMFLTQAIVEDKTGAIRAVWFNQFYLAKTLKKGESVALAGKILTDSHGTYLSNPAYEKIPSFASDSAEATEGKGNWEIENSDLTHMGRLVPVYPETERLSSRWLRKLIKPLLNYFKNRFPETLPKEILKNFQLMPINTAIWQVHFPDSLEVGKKALERFSFEELFYIELFVLSEKIKLAKAKSPAIEINLPVIQKFVSSLPFTLTDAQKKCSWQILKDIERPRPMNRLLEGDVGSGKTVVATMAILNTTKAGYQAAFMAPTEILAKQHFKEVSKLLFPFKLGIALLTSKDDKITSKKLKGETIEISRQKILEKCLKGEIDVLIGTHALIQDKVKFGELGLVIVDEQHRFGVEQRAKLTKQKIVPHLLSMTATPIPRTLALTIYGDLDLSIIDELPTGRKKIITEVIPPAKRQETYDFIRNEIENGRQAFVICPRIEPKKKSSENIPDPFGWADVKAVKEEYERLSKEVFPDLRLEMLHGKMKVREKERTMKNFKNKKTDILVSTSVVEVGIDVPNATVMVIEGADRFGLAQLHQFRGRVGRSIYQSYCFLFTESPAKKTRQRLSALISAEDGFQLSQKDLEIRGPGQLDGKKQWGLPDLAMSALKNIQLVEKTRQSAKEILMKDWQLKNYPMLKARLDAFQKRVHLE</sequence>
<organism evidence="18 19">
    <name type="scientific">Candidatus Nealsonbacteria bacterium CG_4_10_14_0_2_um_filter_38_17</name>
    <dbReference type="NCBI Taxonomy" id="1974680"/>
    <lineage>
        <taxon>Bacteria</taxon>
        <taxon>Candidatus Nealsoniibacteriota</taxon>
    </lineage>
</organism>
<evidence type="ECO:0000256" key="8">
    <source>
        <dbReference type="ARBA" id="ARBA00023125"/>
    </source>
</evidence>
<dbReference type="InterPro" id="IPR001650">
    <property type="entry name" value="Helicase_C-like"/>
</dbReference>
<keyword evidence="3 15" id="KW-0547">Nucleotide-binding</keyword>
<dbReference type="InterPro" id="IPR045562">
    <property type="entry name" value="RecG_dom3_C"/>
</dbReference>
<dbReference type="NCBIfam" id="NF008165">
    <property type="entry name" value="PRK10917.1-3"/>
    <property type="match status" value="1"/>
</dbReference>
<keyword evidence="8" id="KW-0238">DNA-binding</keyword>
<dbReference type="GO" id="GO:0016887">
    <property type="term" value="F:ATP hydrolysis activity"/>
    <property type="evidence" value="ECO:0007669"/>
    <property type="project" value="RHEA"/>
</dbReference>
<dbReference type="Pfam" id="PF00271">
    <property type="entry name" value="Helicase_C"/>
    <property type="match status" value="1"/>
</dbReference>
<dbReference type="Pfam" id="PF19833">
    <property type="entry name" value="RecG_dom3_C"/>
    <property type="match status" value="1"/>
</dbReference>
<dbReference type="GO" id="GO:0005524">
    <property type="term" value="F:ATP binding"/>
    <property type="evidence" value="ECO:0007669"/>
    <property type="project" value="UniProtKB-KW"/>
</dbReference>